<feature type="region of interest" description="Disordered" evidence="1">
    <location>
        <begin position="1"/>
        <end position="203"/>
    </location>
</feature>
<evidence type="ECO:0000313" key="3">
    <source>
        <dbReference type="Proteomes" id="UP000541558"/>
    </source>
</evidence>
<feature type="compositionally biased region" description="Polar residues" evidence="1">
    <location>
        <begin position="167"/>
        <end position="176"/>
    </location>
</feature>
<feature type="compositionally biased region" description="Acidic residues" evidence="1">
    <location>
        <begin position="116"/>
        <end position="126"/>
    </location>
</feature>
<name>A0A8H5BM91_9AGAR</name>
<evidence type="ECO:0000256" key="1">
    <source>
        <dbReference type="SAM" id="MobiDB-lite"/>
    </source>
</evidence>
<reference evidence="2 3" key="1">
    <citation type="journal article" date="2020" name="ISME J.">
        <title>Uncovering the hidden diversity of litter-decomposition mechanisms in mushroom-forming fungi.</title>
        <authorList>
            <person name="Floudas D."/>
            <person name="Bentzer J."/>
            <person name="Ahren D."/>
            <person name="Johansson T."/>
            <person name="Persson P."/>
            <person name="Tunlid A."/>
        </authorList>
    </citation>
    <scope>NUCLEOTIDE SEQUENCE [LARGE SCALE GENOMIC DNA]</scope>
    <source>
        <strain evidence="2 3">CBS 175.51</strain>
    </source>
</reference>
<evidence type="ECO:0000313" key="2">
    <source>
        <dbReference type="EMBL" id="KAF5326029.1"/>
    </source>
</evidence>
<organism evidence="2 3">
    <name type="scientific">Ephemerocybe angulata</name>
    <dbReference type="NCBI Taxonomy" id="980116"/>
    <lineage>
        <taxon>Eukaryota</taxon>
        <taxon>Fungi</taxon>
        <taxon>Dikarya</taxon>
        <taxon>Basidiomycota</taxon>
        <taxon>Agaricomycotina</taxon>
        <taxon>Agaricomycetes</taxon>
        <taxon>Agaricomycetidae</taxon>
        <taxon>Agaricales</taxon>
        <taxon>Agaricineae</taxon>
        <taxon>Psathyrellaceae</taxon>
        <taxon>Ephemerocybe</taxon>
    </lineage>
</organism>
<keyword evidence="3" id="KW-1185">Reference proteome</keyword>
<sequence>MVVSADSQSNYQRMSSQATAGMPGADYPTPTTSPLSIYPGRPRDLGTNAPRQPQDSFPSTHAQETFDAQRTDLGNSRRWTGRTDSSRAYSNSSSPERRSEQHPRPFHEPDLPPMDLDSDSFPDTDSESSIYNDWTDEGDSDAGNKMADLVGPSGRIKPPPPLFSPGSEYSSASQYAAKTAQAKDRGAGQFKRSNDGYSSQGLGPRLCKVRYIGCYLRLI</sequence>
<protein>
    <submittedName>
        <fullName evidence="2">Uncharacterized protein</fullName>
    </submittedName>
</protein>
<proteinExistence type="predicted"/>
<gene>
    <name evidence="2" type="ORF">D9611_000899</name>
</gene>
<dbReference type="AlphaFoldDB" id="A0A8H5BM91"/>
<dbReference type="Proteomes" id="UP000541558">
    <property type="component" value="Unassembled WGS sequence"/>
</dbReference>
<feature type="compositionally biased region" description="Polar residues" evidence="1">
    <location>
        <begin position="1"/>
        <end position="19"/>
    </location>
</feature>
<accession>A0A8H5BM91</accession>
<comment type="caution">
    <text evidence="2">The sequence shown here is derived from an EMBL/GenBank/DDBJ whole genome shotgun (WGS) entry which is preliminary data.</text>
</comment>
<feature type="compositionally biased region" description="Basic and acidic residues" evidence="1">
    <location>
        <begin position="95"/>
        <end position="110"/>
    </location>
</feature>
<dbReference type="EMBL" id="JAACJK010000163">
    <property type="protein sequence ID" value="KAF5326029.1"/>
    <property type="molecule type" value="Genomic_DNA"/>
</dbReference>
<feature type="compositionally biased region" description="Polar residues" evidence="1">
    <location>
        <begin position="49"/>
        <end position="94"/>
    </location>
</feature>